<accession>A0ABR1ALA9</accession>
<evidence type="ECO:0000313" key="3">
    <source>
        <dbReference type="Proteomes" id="UP001359485"/>
    </source>
</evidence>
<protein>
    <submittedName>
        <fullName evidence="2">Uncharacterized protein</fullName>
    </submittedName>
</protein>
<dbReference type="EMBL" id="JAWJWF010000047">
    <property type="protein sequence ID" value="KAK6622041.1"/>
    <property type="molecule type" value="Genomic_DNA"/>
</dbReference>
<name>A0ABR1ALA9_POLSC</name>
<feature type="region of interest" description="Disordered" evidence="1">
    <location>
        <begin position="85"/>
        <end position="117"/>
    </location>
</feature>
<dbReference type="Proteomes" id="UP001359485">
    <property type="component" value="Unassembled WGS sequence"/>
</dbReference>
<evidence type="ECO:0000313" key="2">
    <source>
        <dbReference type="EMBL" id="KAK6622041.1"/>
    </source>
</evidence>
<feature type="compositionally biased region" description="Basic and acidic residues" evidence="1">
    <location>
        <begin position="32"/>
        <end position="53"/>
    </location>
</feature>
<keyword evidence="3" id="KW-1185">Reference proteome</keyword>
<reference evidence="2 3" key="1">
    <citation type="submission" date="2023-09" db="EMBL/GenBank/DDBJ databases">
        <title>Genomes of two closely related lineages of the louse Polyplax serrata with different host specificities.</title>
        <authorList>
            <person name="Martinu J."/>
            <person name="Tarabai H."/>
            <person name="Stefka J."/>
            <person name="Hypsa V."/>
        </authorList>
    </citation>
    <scope>NUCLEOTIDE SEQUENCE [LARGE SCALE GENOMIC DNA]</scope>
    <source>
        <strain evidence="2">98ZLc_SE</strain>
    </source>
</reference>
<sequence length="136" mass="15961">MPENISRSAQNRNPLVKRRSYGDAGGLLPFREPVHQPDISKFKSNKNKDHTVEAKKEKINFRKRFGEYLVRRQTIRRTKGGLRATFNRDDRRRQGPYTKTPLESRLTNDVDDDGRRQSNDSMTSYFLLFLARMPCT</sequence>
<proteinExistence type="predicted"/>
<evidence type="ECO:0000256" key="1">
    <source>
        <dbReference type="SAM" id="MobiDB-lite"/>
    </source>
</evidence>
<feature type="compositionally biased region" description="Polar residues" evidence="1">
    <location>
        <begin position="1"/>
        <end position="13"/>
    </location>
</feature>
<feature type="region of interest" description="Disordered" evidence="1">
    <location>
        <begin position="1"/>
        <end position="53"/>
    </location>
</feature>
<organism evidence="2 3">
    <name type="scientific">Polyplax serrata</name>
    <name type="common">Common mouse louse</name>
    <dbReference type="NCBI Taxonomy" id="468196"/>
    <lineage>
        <taxon>Eukaryota</taxon>
        <taxon>Metazoa</taxon>
        <taxon>Ecdysozoa</taxon>
        <taxon>Arthropoda</taxon>
        <taxon>Hexapoda</taxon>
        <taxon>Insecta</taxon>
        <taxon>Pterygota</taxon>
        <taxon>Neoptera</taxon>
        <taxon>Paraneoptera</taxon>
        <taxon>Psocodea</taxon>
        <taxon>Troctomorpha</taxon>
        <taxon>Phthiraptera</taxon>
        <taxon>Anoplura</taxon>
        <taxon>Polyplacidae</taxon>
        <taxon>Polyplax</taxon>
    </lineage>
</organism>
<comment type="caution">
    <text evidence="2">The sequence shown here is derived from an EMBL/GenBank/DDBJ whole genome shotgun (WGS) entry which is preliminary data.</text>
</comment>
<gene>
    <name evidence="2" type="ORF">RUM44_001848</name>
</gene>